<keyword evidence="1" id="KW-0732">Signal</keyword>
<dbReference type="Proteomes" id="UP000722625">
    <property type="component" value="Unassembled WGS sequence"/>
</dbReference>
<organism evidence="2 3">
    <name type="scientific">Flavobacterium psychroterrae</name>
    <dbReference type="NCBI Taxonomy" id="2133767"/>
    <lineage>
        <taxon>Bacteria</taxon>
        <taxon>Pseudomonadati</taxon>
        <taxon>Bacteroidota</taxon>
        <taxon>Flavobacteriia</taxon>
        <taxon>Flavobacteriales</taxon>
        <taxon>Flavobacteriaceae</taxon>
        <taxon>Flavobacterium</taxon>
    </lineage>
</organism>
<evidence type="ECO:0000313" key="2">
    <source>
        <dbReference type="EMBL" id="MBS7229985.1"/>
    </source>
</evidence>
<gene>
    <name evidence="2" type="ORF">KHA90_03015</name>
</gene>
<name>A0ABS5P7W4_9FLAO</name>
<evidence type="ECO:0000313" key="3">
    <source>
        <dbReference type="Proteomes" id="UP000722625"/>
    </source>
</evidence>
<dbReference type="EMBL" id="JAGYVZ010000002">
    <property type="protein sequence ID" value="MBS7229985.1"/>
    <property type="molecule type" value="Genomic_DNA"/>
</dbReference>
<reference evidence="2 3" key="1">
    <citation type="journal article" date="2018" name="Int. J. Syst. Evol. Microbiol.">
        <title>Flavobacterium chryseum sp. nov. and Flavobacterium psychroterrae sp. nov., novel environmental bacteria isolated from Antarctica.</title>
        <authorList>
            <person name="Kralova S."/>
            <person name="Svec P."/>
            <person name="Busse H.J."/>
            <person name="Stankova E."/>
            <person name="Vaczi P."/>
            <person name="Sedlacek I."/>
        </authorList>
    </citation>
    <scope>NUCLEOTIDE SEQUENCE [LARGE SCALE GENOMIC DNA]</scope>
    <source>
        <strain evidence="2 3">CCM 8827</strain>
    </source>
</reference>
<accession>A0ABS5P7W4</accession>
<feature type="signal peptide" evidence="1">
    <location>
        <begin position="1"/>
        <end position="20"/>
    </location>
</feature>
<keyword evidence="3" id="KW-1185">Reference proteome</keyword>
<comment type="caution">
    <text evidence="2">The sequence shown here is derived from an EMBL/GenBank/DDBJ whole genome shotgun (WGS) entry which is preliminary data.</text>
</comment>
<proteinExistence type="predicted"/>
<sequence length="280" mass="31931">MKIKLLSTSLFLLITSVSFCQKISVSEINEKRSTSDNSFGNECEIELKISGDEVRKYKLVKISKITKAIDDQGIDLLNDDKNNDDYIKIDQTAKIKIETKIPARKAKTIKELSGEVSLYNPNQANGSEIKITDYQNKTNVNLLPKKSGLEIIYLTKESYAKYVKENKDKKEEELKKLPEAARQLAQGLVGAFEGLFSSDDTTDDNKIYFYVNGDKSKFVDLYFEDATGKKIERNGSMRSDALFTYYFDEKPNPSWKLVINIETDKSLKKIPFKLIDIELP</sequence>
<protein>
    <submittedName>
        <fullName evidence="2">Uncharacterized protein</fullName>
    </submittedName>
</protein>
<dbReference type="RefSeq" id="WP_213295174.1">
    <property type="nucleotide sequence ID" value="NZ_JAGYVZ010000002.1"/>
</dbReference>
<evidence type="ECO:0000256" key="1">
    <source>
        <dbReference type="SAM" id="SignalP"/>
    </source>
</evidence>
<feature type="chain" id="PRO_5045324251" evidence="1">
    <location>
        <begin position="21"/>
        <end position="280"/>
    </location>
</feature>